<sequence>MTTQNPKAADLKDISVEEKLRALYEMQSIDAEVDRIKTLRGELPLEVQDLEDEIVGLDTRIINLNTEVSVLGDTITKKKQEIKEADLLIKKYEAQQSNVRNNREFDSISKEIEFQKLEIELCEKRIKEFTVEVSGKKIQIEKSDAVLADKKMDLEAKKSELDAIVSETQLEEDKLNGKSAEYKTKIEPRLINAYNRIRSNARNGLAVVTVERDACGGCFNKIPPQRQMDIRTRKKIIVCEYCGRVLVDRYIVDYDSSLEKADVEEADAKPKRRTRKTKE</sequence>
<feature type="coiled-coil region" evidence="1">
    <location>
        <begin position="47"/>
        <end position="102"/>
    </location>
</feature>
<keyword evidence="1" id="KW-0175">Coiled coil</keyword>
<dbReference type="Proteomes" id="UP000285794">
    <property type="component" value="Unassembled WGS sequence"/>
</dbReference>
<dbReference type="PANTHER" id="PTHR39082:SF1">
    <property type="entry name" value="SCAVENGER RECEPTOR CLASS A MEMBER 3"/>
    <property type="match status" value="1"/>
</dbReference>
<name>A0A425Y5V5_9BACT</name>
<gene>
    <name evidence="3" type="ORF">DWB61_04300</name>
</gene>
<dbReference type="EMBL" id="QQWG01000003">
    <property type="protein sequence ID" value="RRG23621.1"/>
    <property type="molecule type" value="Genomic_DNA"/>
</dbReference>
<dbReference type="Pfam" id="PF02591">
    <property type="entry name" value="Zn_ribbon_9"/>
    <property type="match status" value="1"/>
</dbReference>
<accession>A0A425Y5V5</accession>
<proteinExistence type="predicted"/>
<dbReference type="Gene3D" id="1.10.287.1490">
    <property type="match status" value="1"/>
</dbReference>
<dbReference type="InterPro" id="IPR052376">
    <property type="entry name" value="Oxidative_Scav/Glycosyltrans"/>
</dbReference>
<evidence type="ECO:0000313" key="4">
    <source>
        <dbReference type="Proteomes" id="UP000285794"/>
    </source>
</evidence>
<dbReference type="PANTHER" id="PTHR39082">
    <property type="entry name" value="PHOSPHOLIPASE C-BETA-2-RELATED"/>
    <property type="match status" value="1"/>
</dbReference>
<dbReference type="InterPro" id="IPR003743">
    <property type="entry name" value="Zf-RING_7"/>
</dbReference>
<keyword evidence="4" id="KW-1185">Reference proteome</keyword>
<evidence type="ECO:0000313" key="3">
    <source>
        <dbReference type="EMBL" id="RRG23621.1"/>
    </source>
</evidence>
<evidence type="ECO:0000259" key="2">
    <source>
        <dbReference type="Pfam" id="PF02591"/>
    </source>
</evidence>
<organism evidence="3 4">
    <name type="scientific">Ancylomarina euxinus</name>
    <dbReference type="NCBI Taxonomy" id="2283627"/>
    <lineage>
        <taxon>Bacteria</taxon>
        <taxon>Pseudomonadati</taxon>
        <taxon>Bacteroidota</taxon>
        <taxon>Bacteroidia</taxon>
        <taxon>Marinilabiliales</taxon>
        <taxon>Marinifilaceae</taxon>
        <taxon>Ancylomarina</taxon>
    </lineage>
</organism>
<dbReference type="AlphaFoldDB" id="A0A425Y5V5"/>
<dbReference type="RefSeq" id="WP_125029660.1">
    <property type="nucleotide sequence ID" value="NZ_JAPXVP010000003.1"/>
</dbReference>
<reference evidence="3 4" key="1">
    <citation type="submission" date="2018-07" db="EMBL/GenBank/DDBJ databases">
        <title>Draft genome sequence of Ancylomarina sp. M1P.</title>
        <authorList>
            <person name="Yadav S."/>
            <person name="Villanueva L."/>
            <person name="Damste J.S.S."/>
        </authorList>
    </citation>
    <scope>NUCLEOTIDE SEQUENCE [LARGE SCALE GENOMIC DNA]</scope>
    <source>
        <strain evidence="3 4">M1P</strain>
    </source>
</reference>
<comment type="caution">
    <text evidence="3">The sequence shown here is derived from an EMBL/GenBank/DDBJ whole genome shotgun (WGS) entry which is preliminary data.</text>
</comment>
<evidence type="ECO:0000256" key="1">
    <source>
        <dbReference type="SAM" id="Coils"/>
    </source>
</evidence>
<protein>
    <recommendedName>
        <fullName evidence="2">C4-type zinc ribbon domain-containing protein</fullName>
    </recommendedName>
</protein>
<feature type="domain" description="C4-type zinc ribbon" evidence="2">
    <location>
        <begin position="214"/>
        <end position="246"/>
    </location>
</feature>
<dbReference type="OrthoDB" id="9795058at2"/>